<dbReference type="Gene3D" id="3.40.50.450">
    <property type="match status" value="1"/>
</dbReference>
<organism evidence="1 2">
    <name type="scientific">Ahniella affigens</name>
    <dbReference type="NCBI Taxonomy" id="2021234"/>
    <lineage>
        <taxon>Bacteria</taxon>
        <taxon>Pseudomonadati</taxon>
        <taxon>Pseudomonadota</taxon>
        <taxon>Gammaproteobacteria</taxon>
        <taxon>Lysobacterales</taxon>
        <taxon>Rhodanobacteraceae</taxon>
        <taxon>Ahniella</taxon>
    </lineage>
</organism>
<reference evidence="1 2" key="2">
    <citation type="submission" date="2018-03" db="EMBL/GenBank/DDBJ databases">
        <authorList>
            <person name="Keele B.F."/>
        </authorList>
    </citation>
    <scope>NUCLEOTIDE SEQUENCE [LARGE SCALE GENOMIC DNA]</scope>
    <source>
        <strain evidence="1 2">D13</strain>
    </source>
</reference>
<dbReference type="SUPFAM" id="SSF52309">
    <property type="entry name" value="N-(deoxy)ribosyltransferase-like"/>
    <property type="match status" value="1"/>
</dbReference>
<dbReference type="Proteomes" id="UP000241074">
    <property type="component" value="Chromosome"/>
</dbReference>
<evidence type="ECO:0000313" key="1">
    <source>
        <dbReference type="EMBL" id="AVP99861.1"/>
    </source>
</evidence>
<evidence type="ECO:0000313" key="2">
    <source>
        <dbReference type="Proteomes" id="UP000241074"/>
    </source>
</evidence>
<accession>A0A2P1PYE4</accession>
<keyword evidence="2" id="KW-1185">Reference proteome</keyword>
<evidence type="ECO:0008006" key="3">
    <source>
        <dbReference type="Google" id="ProtNLM"/>
    </source>
</evidence>
<dbReference type="AlphaFoldDB" id="A0A2P1PYE4"/>
<gene>
    <name evidence="1" type="ORF">C7S18_22970</name>
</gene>
<reference evidence="1 2" key="1">
    <citation type="submission" date="2018-03" db="EMBL/GenBank/DDBJ databases">
        <title>Ahniella affigens gen. nov., sp. nov., a gammaproteobacterium isolated from sandy soil near a stream.</title>
        <authorList>
            <person name="Ko Y."/>
            <person name="Kim J.-H."/>
        </authorList>
    </citation>
    <scope>NUCLEOTIDE SEQUENCE [LARGE SCALE GENOMIC DNA]</scope>
    <source>
        <strain evidence="1 2">D13</strain>
    </source>
</reference>
<protein>
    <recommendedName>
        <fullName evidence="3">Nucleoside 2-deoxyribosyltransferase</fullName>
    </recommendedName>
</protein>
<dbReference type="KEGG" id="xba:C7S18_22970"/>
<sequence>MNTSIDWPLISDRGLQEAYALLNALEDQKRVKVLRPSSYWTISITSKGWEDLEDALLLSEERDLAFAAMHFSQSFIPVFECMSRAAEHAGYRCERVDTVAHADHIDQRLIDYLKRCRFVIADFTHNSHNVYFETGYALALGKPVIWTIREGEESHFDTRQYYFRKWHPDRLDEFAQELEESIGAIVGRLKPKGN</sequence>
<proteinExistence type="predicted"/>
<dbReference type="EMBL" id="CP027860">
    <property type="protein sequence ID" value="AVP99861.1"/>
    <property type="molecule type" value="Genomic_DNA"/>
</dbReference>
<name>A0A2P1PYE4_9GAMM</name>